<dbReference type="GO" id="GO:0016874">
    <property type="term" value="F:ligase activity"/>
    <property type="evidence" value="ECO:0007669"/>
    <property type="project" value="UniProtKB-UniRule"/>
</dbReference>
<dbReference type="InterPro" id="IPR036046">
    <property type="entry name" value="Acylphosphatase-like_dom_sf"/>
</dbReference>
<evidence type="ECO:0000256" key="1">
    <source>
        <dbReference type="ARBA" id="ARBA00004711"/>
    </source>
</evidence>
<comment type="pathway">
    <text evidence="1">Protein modification; [NiFe] hydrogenase maturation.</text>
</comment>
<dbReference type="NCBIfam" id="TIGR00143">
    <property type="entry name" value="hypF"/>
    <property type="match status" value="1"/>
</dbReference>
<dbReference type="Gene3D" id="3.30.420.360">
    <property type="match status" value="1"/>
</dbReference>
<dbReference type="SUPFAM" id="SSF54975">
    <property type="entry name" value="Acylphosphatase/BLUF domain-like"/>
    <property type="match status" value="1"/>
</dbReference>
<evidence type="ECO:0000256" key="2">
    <source>
        <dbReference type="ARBA" id="ARBA00008097"/>
    </source>
</evidence>
<dbReference type="STRING" id="572478.Vdis_2318"/>
<dbReference type="PANTHER" id="PTHR42959:SF1">
    <property type="entry name" value="CARBAMOYLTRANSFERASE HYPF"/>
    <property type="match status" value="1"/>
</dbReference>
<dbReference type="Pfam" id="PF22521">
    <property type="entry name" value="HypF_C_2"/>
    <property type="match status" value="1"/>
</dbReference>
<dbReference type="Gene3D" id="3.30.420.40">
    <property type="match status" value="1"/>
</dbReference>
<dbReference type="InterPro" id="IPR041440">
    <property type="entry name" value="HypF_C"/>
</dbReference>
<dbReference type="SUPFAM" id="SSF53067">
    <property type="entry name" value="Actin-like ATPase domain"/>
    <property type="match status" value="1"/>
</dbReference>
<dbReference type="HOGENOM" id="CLU_009164_0_0_2"/>
<reference evidence="12 13" key="1">
    <citation type="journal article" date="2010" name="Stand. Genomic Sci.">
        <title>Complete genome sequence of Vulcanisaeta distributa type strain (IC-017).</title>
        <authorList>
            <person name="Mavromatis K."/>
            <person name="Sikorski J."/>
            <person name="Pabst E."/>
            <person name="Teshima H."/>
            <person name="Lapidus A."/>
            <person name="Lucas S."/>
            <person name="Nolan M."/>
            <person name="Glavina Del Rio T."/>
            <person name="Cheng J.F."/>
            <person name="Bruce D."/>
            <person name="Goodwin L."/>
            <person name="Pitluck S."/>
            <person name="Liolios K."/>
            <person name="Ivanova N."/>
            <person name="Mikhailova N."/>
            <person name="Pati A."/>
            <person name="Chen A."/>
            <person name="Palaniappan K."/>
            <person name="Land M."/>
            <person name="Hauser L."/>
            <person name="Chang Y.J."/>
            <person name="Jeffries C.D."/>
            <person name="Rohde M."/>
            <person name="Spring S."/>
            <person name="Goker M."/>
            <person name="Wirth R."/>
            <person name="Woyke T."/>
            <person name="Bristow J."/>
            <person name="Eisen J.A."/>
            <person name="Markowitz V."/>
            <person name="Hugenholtz P."/>
            <person name="Klenk H.P."/>
            <person name="Kyrpides N.C."/>
        </authorList>
    </citation>
    <scope>NUCLEOTIDE SEQUENCE [LARGE SCALE GENOMIC DNA]</scope>
    <source>
        <strain evidence="13">DSM 14429 / JCM 11212 / NBRC 100878 / IC-017</strain>
    </source>
</reference>
<dbReference type="InterPro" id="IPR055128">
    <property type="entry name" value="HypF_C_2"/>
</dbReference>
<dbReference type="EC" id="6.2.-.-" evidence="8"/>
<comment type="catalytic activity">
    <reaction evidence="9">
        <text>an acyl phosphate + H2O = a carboxylate + phosphate + H(+)</text>
        <dbReference type="Rhea" id="RHEA:14965"/>
        <dbReference type="ChEBI" id="CHEBI:15377"/>
        <dbReference type="ChEBI" id="CHEBI:15378"/>
        <dbReference type="ChEBI" id="CHEBI:29067"/>
        <dbReference type="ChEBI" id="CHEBI:43474"/>
        <dbReference type="ChEBI" id="CHEBI:59918"/>
        <dbReference type="EC" id="3.6.1.7"/>
    </reaction>
</comment>
<evidence type="ECO:0000256" key="9">
    <source>
        <dbReference type="PROSITE-ProRule" id="PRU00520"/>
    </source>
</evidence>
<dbReference type="SUPFAM" id="SSF55821">
    <property type="entry name" value="YrdC/RibB"/>
    <property type="match status" value="1"/>
</dbReference>
<evidence type="ECO:0000256" key="7">
    <source>
        <dbReference type="ARBA" id="ARBA00048220"/>
    </source>
</evidence>
<keyword evidence="3" id="KW-0436">Ligase</keyword>
<dbReference type="GO" id="GO:0051604">
    <property type="term" value="P:protein maturation"/>
    <property type="evidence" value="ECO:0007669"/>
    <property type="project" value="TreeGrafter"/>
</dbReference>
<dbReference type="GO" id="GO:0003725">
    <property type="term" value="F:double-stranded RNA binding"/>
    <property type="evidence" value="ECO:0007669"/>
    <property type="project" value="InterPro"/>
</dbReference>
<protein>
    <recommendedName>
        <fullName evidence="8">Carbamoyltransferase</fullName>
        <ecNumber evidence="8">6.2.-.-</ecNumber>
    </recommendedName>
</protein>
<dbReference type="eggNOG" id="arCOG01187">
    <property type="taxonomic scope" value="Archaea"/>
</dbReference>
<evidence type="ECO:0000256" key="4">
    <source>
        <dbReference type="ARBA" id="ARBA00022723"/>
    </source>
</evidence>
<dbReference type="InterPro" id="IPR051060">
    <property type="entry name" value="Carbamoyltrans_HypF-like"/>
</dbReference>
<accession>E1QQS4</accession>
<dbReference type="GO" id="GO:0016743">
    <property type="term" value="F:carboxyl- or carbamoyltransferase activity"/>
    <property type="evidence" value="ECO:0007669"/>
    <property type="project" value="UniProtKB-UniRule"/>
</dbReference>
<dbReference type="PANTHER" id="PTHR42959">
    <property type="entry name" value="CARBAMOYLTRANSFERASE"/>
    <property type="match status" value="1"/>
</dbReference>
<feature type="active site" evidence="9">
    <location>
        <position position="37"/>
    </location>
</feature>
<dbReference type="Pfam" id="PF01300">
    <property type="entry name" value="Sua5_yciO_yrdC"/>
    <property type="match status" value="1"/>
</dbReference>
<dbReference type="Gene3D" id="3.30.110.120">
    <property type="match status" value="1"/>
</dbReference>
<name>E1QQS4_VULDI</name>
<organism evidence="12 13">
    <name type="scientific">Vulcanisaeta distributa (strain DSM 14429 / JCM 11212 / NBRC 100878 / IC-017)</name>
    <dbReference type="NCBI Taxonomy" id="572478"/>
    <lineage>
        <taxon>Archaea</taxon>
        <taxon>Thermoproteota</taxon>
        <taxon>Thermoprotei</taxon>
        <taxon>Thermoproteales</taxon>
        <taxon>Thermoproteaceae</taxon>
        <taxon>Vulcanisaeta</taxon>
    </lineage>
</organism>
<dbReference type="GO" id="GO:0008270">
    <property type="term" value="F:zinc ion binding"/>
    <property type="evidence" value="ECO:0007669"/>
    <property type="project" value="UniProtKB-KW"/>
</dbReference>
<keyword evidence="6" id="KW-0862">Zinc</keyword>
<dbReference type="KEGG" id="vdi:Vdis_2318"/>
<comment type="similarity">
    <text evidence="2 8">Belongs to the carbamoyltransferase HypF family.</text>
</comment>
<dbReference type="UniPathway" id="UPA00335"/>
<feature type="domain" description="Acylphosphatase-like" evidence="10">
    <location>
        <begin position="4"/>
        <end position="91"/>
    </location>
</feature>
<dbReference type="GeneID" id="9753273"/>
<dbReference type="InterPro" id="IPR043129">
    <property type="entry name" value="ATPase_NBD"/>
</dbReference>
<comment type="catalytic activity">
    <reaction evidence="7">
        <text>C-terminal L-cysteinyl-[HypE protein] + carbamoyl phosphate + ATP + H2O = C-terminal S-carboxamide-L-cysteinyl-[HypE protein] + AMP + phosphate + diphosphate + H(+)</text>
        <dbReference type="Rhea" id="RHEA:55636"/>
        <dbReference type="Rhea" id="RHEA-COMP:14247"/>
        <dbReference type="Rhea" id="RHEA-COMP:14392"/>
        <dbReference type="ChEBI" id="CHEBI:15377"/>
        <dbReference type="ChEBI" id="CHEBI:15378"/>
        <dbReference type="ChEBI" id="CHEBI:30616"/>
        <dbReference type="ChEBI" id="CHEBI:33019"/>
        <dbReference type="ChEBI" id="CHEBI:43474"/>
        <dbReference type="ChEBI" id="CHEBI:58228"/>
        <dbReference type="ChEBI" id="CHEBI:76913"/>
        <dbReference type="ChEBI" id="CHEBI:139126"/>
        <dbReference type="ChEBI" id="CHEBI:456215"/>
    </reaction>
</comment>
<reference evidence="13" key="2">
    <citation type="journal article" date="2010" name="Stand. Genomic Sci.">
        <title>Complete genome sequence of Vulcanisaeta distributa type strain (IC-017T).</title>
        <authorList>
            <person name="Mavromatis K."/>
            <person name="Sikorski J."/>
            <person name="Pabst E."/>
            <person name="Teshima H."/>
            <person name="Lapidus A."/>
            <person name="Lucas S."/>
            <person name="Nolan M."/>
            <person name="Glavina Del Rio T."/>
            <person name="Cheng J."/>
            <person name="Bruce D."/>
            <person name="Goodwin L."/>
            <person name="Pitluck S."/>
            <person name="Liolios K."/>
            <person name="Ivanova N."/>
            <person name="Mikhailova N."/>
            <person name="Pati A."/>
            <person name="Chen A."/>
            <person name="Palaniappan K."/>
            <person name="Land M."/>
            <person name="Hauser L."/>
            <person name="Chang Y."/>
            <person name="Jeffries C."/>
            <person name="Rohde M."/>
            <person name="Spring S."/>
            <person name="Goker M."/>
            <person name="Wirth R."/>
            <person name="Woyke T."/>
            <person name="Bristow J."/>
            <person name="Eisen J."/>
            <person name="Markowitz V."/>
            <person name="Hugenholtz P."/>
            <person name="Klenk H."/>
            <person name="Kyrpides N."/>
        </authorList>
    </citation>
    <scope>NUCLEOTIDE SEQUENCE [LARGE SCALE GENOMIC DNA]</scope>
    <source>
        <strain evidence="13">DSM 14429 / JCM 11212 / NBRC 100878 / IC-017</strain>
    </source>
</reference>
<dbReference type="Gene3D" id="3.90.870.50">
    <property type="match status" value="1"/>
</dbReference>
<sequence length="768" mass="85664">MVTARKIHFIGIVQGVGFRPYVKVLADKYGIKGYVRNMGGGEVEVFIEGDDGAVNEFIHEFMNNRPRAIYIEEYSITEDVPRGFSEFKILESSNNVEAISIIPPDLAICDECLREVLDPGNPRRYRYPFNSCSYCGPRFAVIDSLPYDRHNTSWASFKPCPYCQREYDNPVISGLRRYYYQGVSCGSCGPRLRLLTSDGEVIETRDPIKYVVKLIEEGSIVAIKGVGGYHISALATNDDVVLRLREKKRRPTQPFAVMALDIYVASKLVLINDRARDVLTSPQRPIVLLPKLPDSPVSKYVSPGLDKEGVFLPYTALHYLILMDTRDKFLVMTSGNIHDQPMCTDINCALRKLGKVVDYVLDHDLRIAHRVDDSVVRFTDGELVIIRRSRGYAPMWIKLPTKLRRPVIAFGADLQMAGAVAINDKVILTQYIGDLDYVETLDDLDKELRWFSRTYRIKDPVLVCDANPAYRSTWLCHRWAEELNAEVVSVYHHHAHALSVAADWNETDQFVAVTIDGVGYGVDGMAWGGEVLVVDGASFNRYGHLMYVPMPGGDLASLYPVRMVISYMSRFMGDEDVINYLRRLNLLRGLPNGEIEARVVLRQLGSSIMTSGVGRFLDAVSVLLGLSLRRTYEGEPAITLEAAARGGSLINGFKVSISRANKSLVIDTVSLFEQAMEAMLSGAKVSDIAYTTQYLLGRAFGEVACDAVREVGNRNVYVGGGAAVNDYVIGGLREELRRCNADIKLPRRVPPGDGGIALGQAYYLSHFL</sequence>
<keyword evidence="13" id="KW-1185">Reference proteome</keyword>
<dbReference type="Proteomes" id="UP000006681">
    <property type="component" value="Chromosome"/>
</dbReference>
<evidence type="ECO:0000256" key="3">
    <source>
        <dbReference type="ARBA" id="ARBA00022598"/>
    </source>
</evidence>
<evidence type="ECO:0000256" key="5">
    <source>
        <dbReference type="ARBA" id="ARBA00022771"/>
    </source>
</evidence>
<dbReference type="InterPro" id="IPR017945">
    <property type="entry name" value="DHBP_synth_RibB-like_a/b_dom"/>
</dbReference>
<dbReference type="Pfam" id="PF17788">
    <property type="entry name" value="HypF_C"/>
    <property type="match status" value="1"/>
</dbReference>
<dbReference type="PROSITE" id="PS51160">
    <property type="entry name" value="ACYLPHOSPHATASE_3"/>
    <property type="match status" value="1"/>
</dbReference>
<dbReference type="InterPro" id="IPR017968">
    <property type="entry name" value="Acylphosphatase_CS"/>
</dbReference>
<dbReference type="Pfam" id="PF00708">
    <property type="entry name" value="Acylphosphatase"/>
    <property type="match status" value="1"/>
</dbReference>
<dbReference type="Pfam" id="PF07503">
    <property type="entry name" value="zf-HYPF"/>
    <property type="match status" value="2"/>
</dbReference>
<dbReference type="InterPro" id="IPR004421">
    <property type="entry name" value="Carbamoyltransferase_HypF"/>
</dbReference>
<dbReference type="InterPro" id="IPR011125">
    <property type="entry name" value="Znf_HypF"/>
</dbReference>
<evidence type="ECO:0000259" key="10">
    <source>
        <dbReference type="PROSITE" id="PS51160"/>
    </source>
</evidence>
<evidence type="ECO:0000313" key="12">
    <source>
        <dbReference type="EMBL" id="ADN51686.1"/>
    </source>
</evidence>
<feature type="domain" description="YrdC-like" evidence="11">
    <location>
        <begin position="205"/>
        <end position="391"/>
    </location>
</feature>
<evidence type="ECO:0000256" key="8">
    <source>
        <dbReference type="PIRNR" id="PIRNR006256"/>
    </source>
</evidence>
<dbReference type="EMBL" id="CP002100">
    <property type="protein sequence ID" value="ADN51686.1"/>
    <property type="molecule type" value="Genomic_DNA"/>
</dbReference>
<evidence type="ECO:0000256" key="6">
    <source>
        <dbReference type="ARBA" id="ARBA00022833"/>
    </source>
</evidence>
<dbReference type="GO" id="GO:0003998">
    <property type="term" value="F:acylphosphatase activity"/>
    <property type="evidence" value="ECO:0007669"/>
    <property type="project" value="UniProtKB-EC"/>
</dbReference>
<keyword evidence="4" id="KW-0479">Metal-binding</keyword>
<dbReference type="PROSITE" id="PS51163">
    <property type="entry name" value="YRDC"/>
    <property type="match status" value="1"/>
</dbReference>
<gene>
    <name evidence="12" type="ordered locus">Vdis_2318</name>
</gene>
<feature type="active site" evidence="9">
    <location>
        <position position="19"/>
    </location>
</feature>
<dbReference type="PROSITE" id="PS00151">
    <property type="entry name" value="ACYLPHOSPHATASE_2"/>
    <property type="match status" value="1"/>
</dbReference>
<keyword evidence="9" id="KW-0378">Hydrolase</keyword>
<evidence type="ECO:0000313" key="13">
    <source>
        <dbReference type="Proteomes" id="UP000006681"/>
    </source>
</evidence>
<evidence type="ECO:0000259" key="11">
    <source>
        <dbReference type="PROSITE" id="PS51163"/>
    </source>
</evidence>
<dbReference type="PIRSF" id="PIRSF006256">
    <property type="entry name" value="CMPcnvr_hdrg_mat"/>
    <property type="match status" value="1"/>
</dbReference>
<proteinExistence type="inferred from homology"/>
<dbReference type="InterPro" id="IPR001792">
    <property type="entry name" value="Acylphosphatase-like_dom"/>
</dbReference>
<dbReference type="InterPro" id="IPR006070">
    <property type="entry name" value="Sua5-like_dom"/>
</dbReference>
<dbReference type="AlphaFoldDB" id="E1QQS4"/>
<keyword evidence="5" id="KW-0863">Zinc-finger</keyword>
<dbReference type="RefSeq" id="WP_013337411.1">
    <property type="nucleotide sequence ID" value="NC_014537.1"/>
</dbReference>